<evidence type="ECO:0000313" key="3">
    <source>
        <dbReference type="EMBL" id="PTQ52277.1"/>
    </source>
</evidence>
<evidence type="ECO:0000313" key="1">
    <source>
        <dbReference type="EMBL" id="MBT9282525.1"/>
    </source>
</evidence>
<dbReference type="EMBL" id="PEBV01000028">
    <property type="protein sequence ID" value="PTQ52277.1"/>
    <property type="molecule type" value="Genomic_DNA"/>
</dbReference>
<accession>A0A132N7G7</accession>
<dbReference type="RefSeq" id="WP_066201025.1">
    <property type="nucleotide sequence ID" value="NZ_CBCSAS010000033.1"/>
</dbReference>
<organism evidence="3 5">
    <name type="scientific">Hydrogenibacillus schlegelii</name>
    <name type="common">Bacillus schlegelii</name>
    <dbReference type="NCBI Taxonomy" id="1484"/>
    <lineage>
        <taxon>Bacteria</taxon>
        <taxon>Bacillati</taxon>
        <taxon>Bacillota</taxon>
        <taxon>Bacilli</taxon>
        <taxon>Bacillales</taxon>
        <taxon>Bacillales Family X. Incertae Sedis</taxon>
        <taxon>Hydrogenibacillus</taxon>
    </lineage>
</organism>
<gene>
    <name evidence="3" type="ORF">HSCHL_0641</name>
    <name evidence="1" type="ORF">KM312_07715</name>
    <name evidence="2" type="ORF">SA87_05130</name>
</gene>
<evidence type="ECO:0000313" key="2">
    <source>
        <dbReference type="EMBL" id="OAR04321.1"/>
    </source>
</evidence>
<proteinExistence type="predicted"/>
<dbReference type="Proteomes" id="UP000244180">
    <property type="component" value="Unassembled WGS sequence"/>
</dbReference>
<keyword evidence="4" id="KW-1185">Reference proteome</keyword>
<evidence type="ECO:0000313" key="5">
    <source>
        <dbReference type="Proteomes" id="UP000244180"/>
    </source>
</evidence>
<reference evidence="2 4" key="1">
    <citation type="submission" date="2015-09" db="EMBL/GenBank/DDBJ databases">
        <title>Draft genome sequence of Hydrogenibacillus schlegelii DSM 2000.</title>
        <authorList>
            <person name="Hemp J."/>
        </authorList>
    </citation>
    <scope>NUCLEOTIDE SEQUENCE [LARGE SCALE GENOMIC DNA]</scope>
    <source>
        <strain evidence="2 4">MA 48</strain>
    </source>
</reference>
<dbReference type="Proteomes" id="UP000748108">
    <property type="component" value="Unassembled WGS sequence"/>
</dbReference>
<dbReference type="Proteomes" id="UP000243024">
    <property type="component" value="Unassembled WGS sequence"/>
</dbReference>
<reference evidence="3 5" key="2">
    <citation type="submission" date="2017-08" db="EMBL/GenBank/DDBJ databases">
        <title>Burning lignite coal seam in the remote Altai Mountains harbors a hydrogen-driven thermophilic microbial community.</title>
        <authorList>
            <person name="Kadnikov V.V."/>
            <person name="Mardanov A.V."/>
            <person name="Ivasenko D."/>
            <person name="Beletsky A.V."/>
            <person name="Karnachuk O.V."/>
            <person name="Ravin N.V."/>
        </authorList>
    </citation>
    <scope>NUCLEOTIDE SEQUENCE [LARGE SCALE GENOMIC DNA]</scope>
    <source>
        <strain evidence="3">AL33</strain>
    </source>
</reference>
<dbReference type="OrthoDB" id="2376830at2"/>
<protein>
    <submittedName>
        <fullName evidence="3">Uncharacterized protein</fullName>
    </submittedName>
</protein>
<dbReference type="EMBL" id="JAHHQF010000061">
    <property type="protein sequence ID" value="MBT9282525.1"/>
    <property type="molecule type" value="Genomic_DNA"/>
</dbReference>
<name>A0A132N7G7_HYDSH</name>
<reference evidence="1" key="3">
    <citation type="journal article" date="2021" name="Microbiology">
        <title>Metagenomic Analysis of the Microbial Community in the Underground Coal Fire Area (Kemerovo Region, Russia) Revealed Predominance of Thermophilic Members of the Phyla Deinococcus-thermus, Aquificae, and Firmicutes.</title>
        <authorList>
            <person name="Kadnikov V."/>
            <person name="Mardanov A.V."/>
            <person name="Beletsky A.V."/>
            <person name="Karnachuk O.V."/>
            <person name="Ravin N.V."/>
        </authorList>
    </citation>
    <scope>NUCLEOTIDE SEQUENCE</scope>
    <source>
        <strain evidence="1">RBS10-49</strain>
    </source>
</reference>
<dbReference type="AlphaFoldDB" id="A0A132N7G7"/>
<evidence type="ECO:0000313" key="4">
    <source>
        <dbReference type="Proteomes" id="UP000243024"/>
    </source>
</evidence>
<dbReference type="EMBL" id="JXBB01000020">
    <property type="protein sequence ID" value="OAR04321.1"/>
    <property type="molecule type" value="Genomic_DNA"/>
</dbReference>
<comment type="caution">
    <text evidence="3">The sequence shown here is derived from an EMBL/GenBank/DDBJ whole genome shotgun (WGS) entry which is preliminary data.</text>
</comment>
<sequence length="70" mass="8114">MKLDWIEAKLKEWGEVILRLDSGETLELHLGDTTFDHANNLIHFRSGDAIYYVDAEKVESLKMHLSHFDA</sequence>